<evidence type="ECO:0000256" key="1">
    <source>
        <dbReference type="ARBA" id="ARBA00022801"/>
    </source>
</evidence>
<dbReference type="PRINTS" id="PR00111">
    <property type="entry name" value="ABHYDROLASE"/>
</dbReference>
<keyword evidence="1 4" id="KW-0378">Hydrolase</keyword>
<evidence type="ECO:0000313" key="5">
    <source>
        <dbReference type="Proteomes" id="UP000809349"/>
    </source>
</evidence>
<gene>
    <name evidence="4" type="ORF">I4X03_013345</name>
</gene>
<dbReference type="PANTHER" id="PTHR42977">
    <property type="entry name" value="HYDROLASE-RELATED"/>
    <property type="match status" value="1"/>
</dbReference>
<dbReference type="EMBL" id="JAFBIL020000005">
    <property type="protein sequence ID" value="MBZ2208246.1"/>
    <property type="molecule type" value="Genomic_DNA"/>
</dbReference>
<reference evidence="4 5" key="2">
    <citation type="submission" date="2021-08" db="EMBL/GenBank/DDBJ databases">
        <title>Massilia sp. R798.</title>
        <authorList>
            <person name="Baek J.H."/>
            <person name="Jung H.S."/>
            <person name="Kim K.R."/>
            <person name="Jeon C.O."/>
        </authorList>
    </citation>
    <scope>NUCLEOTIDE SEQUENCE [LARGE SCALE GENOMIC DNA]</scope>
    <source>
        <strain evidence="4 5">R798</strain>
    </source>
</reference>
<proteinExistence type="predicted"/>
<keyword evidence="2" id="KW-0732">Signal</keyword>
<evidence type="ECO:0000256" key="2">
    <source>
        <dbReference type="SAM" id="SignalP"/>
    </source>
</evidence>
<dbReference type="SUPFAM" id="SSF53474">
    <property type="entry name" value="alpha/beta-Hydrolases"/>
    <property type="match status" value="1"/>
</dbReference>
<dbReference type="InterPro" id="IPR000073">
    <property type="entry name" value="AB_hydrolase_1"/>
</dbReference>
<dbReference type="RefSeq" id="WP_223468737.1">
    <property type="nucleotide sequence ID" value="NZ_JAFBIL020000005.1"/>
</dbReference>
<dbReference type="InterPro" id="IPR000639">
    <property type="entry name" value="Epox_hydrolase-like"/>
</dbReference>
<feature type="domain" description="AB hydrolase-1" evidence="3">
    <location>
        <begin position="54"/>
        <end position="294"/>
    </location>
</feature>
<accession>A0ABS7SQN0</accession>
<dbReference type="InterPro" id="IPR029058">
    <property type="entry name" value="AB_hydrolase_fold"/>
</dbReference>
<dbReference type="Proteomes" id="UP000809349">
    <property type="component" value="Unassembled WGS sequence"/>
</dbReference>
<dbReference type="Pfam" id="PF00561">
    <property type="entry name" value="Abhydrolase_1"/>
    <property type="match status" value="1"/>
</dbReference>
<feature type="chain" id="PRO_5047134281" evidence="2">
    <location>
        <begin position="23"/>
        <end position="312"/>
    </location>
</feature>
<comment type="caution">
    <text evidence="4">The sequence shown here is derived from an EMBL/GenBank/DDBJ whole genome shotgun (WGS) entry which is preliminary data.</text>
</comment>
<sequence>MNTTIKAIAAATVLGTALGAGAANPLTEVHHKSIELQGVSVFYREAGSPDAPKILLLHGFGASSHMFRHLMPQLAARYHVIAPDLPGFGMTTVLPGTAFKYNFDNLASVIDAFTVAKGMDRYAMYVFDYGAPVGWRLAVKNPEKISAIISQNGNAYEEGLSEGWAEARAAWANPSPANRAALRKYNSLEMTKWQYTHGVKDTSVIAPEAYQLAVAATERIGVDVQVDLLTDYGSNIKQYAQLHQFFRRYQPPTLAIWGKNDPFFLPPGAEAFKRDNPKADVRFLDTGHFALETHGADITAAILEFLAHNVKQ</sequence>
<organism evidence="4 5">
    <name type="scientific">Massilia soli</name>
    <dbReference type="NCBI Taxonomy" id="2792854"/>
    <lineage>
        <taxon>Bacteria</taxon>
        <taxon>Pseudomonadati</taxon>
        <taxon>Pseudomonadota</taxon>
        <taxon>Betaproteobacteria</taxon>
        <taxon>Burkholderiales</taxon>
        <taxon>Oxalobacteraceae</taxon>
        <taxon>Telluria group</taxon>
        <taxon>Massilia</taxon>
    </lineage>
</organism>
<evidence type="ECO:0000313" key="4">
    <source>
        <dbReference type="EMBL" id="MBZ2208246.1"/>
    </source>
</evidence>
<protein>
    <submittedName>
        <fullName evidence="4">Alpha/beta hydrolase</fullName>
    </submittedName>
</protein>
<evidence type="ECO:0000259" key="3">
    <source>
        <dbReference type="Pfam" id="PF00561"/>
    </source>
</evidence>
<dbReference type="InterPro" id="IPR051340">
    <property type="entry name" value="Haloalkane_dehalogenase"/>
</dbReference>
<dbReference type="PRINTS" id="PR00412">
    <property type="entry name" value="EPOXHYDRLASE"/>
</dbReference>
<name>A0ABS7SQN0_9BURK</name>
<reference evidence="4 5" key="1">
    <citation type="submission" date="2021-01" db="EMBL/GenBank/DDBJ databases">
        <authorList>
            <person name="Ruan W."/>
            <person name="Khan S.A."/>
            <person name="Jeon C.O."/>
        </authorList>
    </citation>
    <scope>NUCLEOTIDE SEQUENCE [LARGE SCALE GENOMIC DNA]</scope>
    <source>
        <strain evidence="4 5">R798</strain>
    </source>
</reference>
<feature type="signal peptide" evidence="2">
    <location>
        <begin position="1"/>
        <end position="22"/>
    </location>
</feature>
<keyword evidence="5" id="KW-1185">Reference proteome</keyword>
<dbReference type="PANTHER" id="PTHR42977:SF3">
    <property type="entry name" value="AB HYDROLASE-1 DOMAIN-CONTAINING PROTEIN"/>
    <property type="match status" value="1"/>
</dbReference>
<dbReference type="Gene3D" id="3.40.50.1820">
    <property type="entry name" value="alpha/beta hydrolase"/>
    <property type="match status" value="1"/>
</dbReference>
<dbReference type="GO" id="GO:0016787">
    <property type="term" value="F:hydrolase activity"/>
    <property type="evidence" value="ECO:0007669"/>
    <property type="project" value="UniProtKB-KW"/>
</dbReference>